<feature type="transmembrane region" description="Helical" evidence="7">
    <location>
        <begin position="18"/>
        <end position="34"/>
    </location>
</feature>
<dbReference type="AlphaFoldDB" id="A0AAD4PNV4"/>
<evidence type="ECO:0000313" key="10">
    <source>
        <dbReference type="Proteomes" id="UP001200034"/>
    </source>
</evidence>
<comment type="caution">
    <text evidence="9">The sequence shown here is derived from an EMBL/GenBank/DDBJ whole genome shotgun (WGS) entry which is preliminary data.</text>
</comment>
<name>A0AAD4PNV4_9MUSC</name>
<dbReference type="SUPFAM" id="SSF53448">
    <property type="entry name" value="Nucleotide-diphospho-sugar transferases"/>
    <property type="match status" value="1"/>
</dbReference>
<dbReference type="InterPro" id="IPR007652">
    <property type="entry name" value="A1-4-GlycosylTfrase_dom"/>
</dbReference>
<dbReference type="PANTHER" id="PTHR12042">
    <property type="entry name" value="LACTOSYLCERAMIDE 4-ALPHA-GALACTOSYLTRANSFERASE ALPHA- 1,4-GALACTOSYLTRANSFERASE"/>
    <property type="match status" value="1"/>
</dbReference>
<dbReference type="InterPro" id="IPR051981">
    <property type="entry name" value="Glycosyltransf_32"/>
</dbReference>
<dbReference type="EMBL" id="JAJJHW010001127">
    <property type="protein sequence ID" value="KAH8377506.1"/>
    <property type="molecule type" value="Genomic_DNA"/>
</dbReference>
<evidence type="ECO:0000256" key="4">
    <source>
        <dbReference type="ARBA" id="ARBA00022679"/>
    </source>
</evidence>
<protein>
    <recommendedName>
        <fullName evidence="8">Alpha 1,4-glycosyltransferase domain-containing protein</fullName>
    </recommendedName>
</protein>
<evidence type="ECO:0000256" key="1">
    <source>
        <dbReference type="ARBA" id="ARBA00004323"/>
    </source>
</evidence>
<keyword evidence="7" id="KW-1133">Transmembrane helix</keyword>
<comment type="subcellular location">
    <subcellularLocation>
        <location evidence="1">Golgi apparatus membrane</location>
        <topology evidence="1">Single-pass type II membrane protein</topology>
    </subcellularLocation>
</comment>
<evidence type="ECO:0000256" key="3">
    <source>
        <dbReference type="ARBA" id="ARBA00022676"/>
    </source>
</evidence>
<dbReference type="Proteomes" id="UP001200034">
    <property type="component" value="Unassembled WGS sequence"/>
</dbReference>
<evidence type="ECO:0000313" key="9">
    <source>
        <dbReference type="EMBL" id="KAH8377506.1"/>
    </source>
</evidence>
<evidence type="ECO:0000256" key="5">
    <source>
        <dbReference type="ARBA" id="ARBA00023034"/>
    </source>
</evidence>
<dbReference type="Pfam" id="PF04572">
    <property type="entry name" value="Gb3_synth"/>
    <property type="match status" value="1"/>
</dbReference>
<evidence type="ECO:0000256" key="6">
    <source>
        <dbReference type="ARBA" id="ARBA00023136"/>
    </source>
</evidence>
<accession>A0AAD4PNV4</accession>
<dbReference type="GO" id="GO:0006688">
    <property type="term" value="P:glycosphingolipid biosynthetic process"/>
    <property type="evidence" value="ECO:0007669"/>
    <property type="project" value="TreeGrafter"/>
</dbReference>
<dbReference type="GO" id="GO:0035248">
    <property type="term" value="F:alpha-1,4-N-acetylgalactosaminyltransferase activity"/>
    <property type="evidence" value="ECO:0007669"/>
    <property type="project" value="TreeGrafter"/>
</dbReference>
<keyword evidence="7" id="KW-0812">Transmembrane</keyword>
<keyword evidence="6 7" id="KW-0472">Membrane</keyword>
<keyword evidence="10" id="KW-1185">Reference proteome</keyword>
<dbReference type="PANTHER" id="PTHR12042:SF21">
    <property type="entry name" value="ALPHA1,4-GALACTOSYLTRANSFERASE 1-RELATED"/>
    <property type="match status" value="1"/>
</dbReference>
<dbReference type="GO" id="GO:0000139">
    <property type="term" value="C:Golgi membrane"/>
    <property type="evidence" value="ECO:0007669"/>
    <property type="project" value="UniProtKB-SubCell"/>
</dbReference>
<dbReference type="InterPro" id="IPR007577">
    <property type="entry name" value="GlycoTrfase_DXD_sugar-bd_CS"/>
</dbReference>
<dbReference type="Gene3D" id="3.90.550.20">
    <property type="match status" value="1"/>
</dbReference>
<keyword evidence="5" id="KW-0333">Golgi apparatus</keyword>
<organism evidence="9 10">
    <name type="scientific">Drosophila rubida</name>
    <dbReference type="NCBI Taxonomy" id="30044"/>
    <lineage>
        <taxon>Eukaryota</taxon>
        <taxon>Metazoa</taxon>
        <taxon>Ecdysozoa</taxon>
        <taxon>Arthropoda</taxon>
        <taxon>Hexapoda</taxon>
        <taxon>Insecta</taxon>
        <taxon>Pterygota</taxon>
        <taxon>Neoptera</taxon>
        <taxon>Endopterygota</taxon>
        <taxon>Diptera</taxon>
        <taxon>Brachycera</taxon>
        <taxon>Muscomorpha</taxon>
        <taxon>Ephydroidea</taxon>
        <taxon>Drosophilidae</taxon>
        <taxon>Drosophila</taxon>
    </lineage>
</organism>
<evidence type="ECO:0000259" key="8">
    <source>
        <dbReference type="Pfam" id="PF04572"/>
    </source>
</evidence>
<keyword evidence="4" id="KW-0808">Transferase</keyword>
<comment type="similarity">
    <text evidence="2">Belongs to the glycosyltransferase 32 family.</text>
</comment>
<evidence type="ECO:0000256" key="7">
    <source>
        <dbReference type="SAM" id="Phobius"/>
    </source>
</evidence>
<evidence type="ECO:0000256" key="2">
    <source>
        <dbReference type="ARBA" id="ARBA00009003"/>
    </source>
</evidence>
<gene>
    <name evidence="9" type="ORF">KR093_005750</name>
</gene>
<proteinExistence type="inferred from homology"/>
<dbReference type="InterPro" id="IPR029044">
    <property type="entry name" value="Nucleotide-diphossugar_trans"/>
</dbReference>
<sequence length="382" mass="44152">MVSQHQTLPLFYTIRRRRVLLSSLVFIVTLFYYMNQLRLDNVYPCYTDSGNVIEGPLRLEDVLLSDKKPIPGRTIFFHETKCHPPDIVNFTARQACAIESAALHNPNFQVFVLFSSPTFLPGDKRYPILEAITSYKNVELRQLNIWRYAEDTPILKWLKKGDIFQSKYIVRNIFITFLISLSTMLLPHRYLTEHTSDMLRLMTLYRFGGIYMDLDVVVLRSMEYLPLNYVGALDNHTIGNGVIGLQHMGKGHEIAELLLTDLTKHYNGDAYVSNGPTLISRVVRQICGTNSIPQMLEDPKYCKGFKVFDASVFYAINSMYWRNFFDPNKTEEVMDQIKGSYLTHVWNRASFSRLFKTDTQNAYGKYASQHCPKTFAAAGEYF</sequence>
<dbReference type="Pfam" id="PF04488">
    <property type="entry name" value="Gly_transf_sug"/>
    <property type="match status" value="1"/>
</dbReference>
<feature type="domain" description="Alpha 1,4-glycosyltransferase" evidence="8">
    <location>
        <begin position="247"/>
        <end position="377"/>
    </location>
</feature>
<reference evidence="9" key="1">
    <citation type="journal article" date="2021" name="Mol. Ecol. Resour.">
        <title>Phylogenomic analyses of the genus Drosophila reveals genomic signals of climate adaptation.</title>
        <authorList>
            <person name="Li F."/>
            <person name="Rane R.V."/>
            <person name="Luria V."/>
            <person name="Xiong Z."/>
            <person name="Chen J."/>
            <person name="Li Z."/>
            <person name="Catullo R.A."/>
            <person name="Griffin P.C."/>
            <person name="Schiffer M."/>
            <person name="Pearce S."/>
            <person name="Lee S.F."/>
            <person name="McElroy K."/>
            <person name="Stocker A."/>
            <person name="Shirriffs J."/>
            <person name="Cockerell F."/>
            <person name="Coppin C."/>
            <person name="Sgro C.M."/>
            <person name="Karger A."/>
            <person name="Cain J.W."/>
            <person name="Weber J.A."/>
            <person name="Santpere G."/>
            <person name="Kirschner M.W."/>
            <person name="Hoffmann A.A."/>
            <person name="Oakeshott J.G."/>
            <person name="Zhang G."/>
        </authorList>
    </citation>
    <scope>NUCLEOTIDE SEQUENCE</scope>
    <source>
        <strain evidence="9">BGI-SZ-2011g</strain>
    </source>
</reference>
<keyword evidence="3" id="KW-0328">Glycosyltransferase</keyword>